<dbReference type="Gene3D" id="2.30.30.100">
    <property type="match status" value="1"/>
</dbReference>
<dbReference type="KEGG" id="apor:DDU33_01225"/>
<evidence type="ECO:0000256" key="2">
    <source>
        <dbReference type="ARBA" id="ARBA00022741"/>
    </source>
</evidence>
<dbReference type="EMBL" id="CP029206">
    <property type="protein sequence ID" value="AWI50205.1"/>
    <property type="molecule type" value="Genomic_DNA"/>
</dbReference>
<dbReference type="RefSeq" id="WP_108922649.1">
    <property type="nucleotide sequence ID" value="NZ_CP029206.1"/>
</dbReference>
<reference evidence="9" key="1">
    <citation type="submission" date="2018-05" db="EMBL/GenBank/DDBJ databases">
        <title>Complete genome sequence of Actinobacillus porcitonsillarum reference strain 9953L55 (CCUG 46996).</title>
        <authorList>
            <person name="Dona V."/>
            <person name="Perreten V."/>
        </authorList>
    </citation>
    <scope>NUCLEOTIDE SEQUENCE [LARGE SCALE GENOMIC DNA]</scope>
    <source>
        <strain evidence="9">9953L55</strain>
    </source>
</reference>
<dbReference type="InterPro" id="IPR003142">
    <property type="entry name" value="BPL_C"/>
</dbReference>
<organism evidence="8 9">
    <name type="scientific">Actinobacillus porcitonsillarum</name>
    <dbReference type="NCBI Taxonomy" id="189834"/>
    <lineage>
        <taxon>Bacteria</taxon>
        <taxon>Pseudomonadati</taxon>
        <taxon>Pseudomonadota</taxon>
        <taxon>Gammaproteobacteria</taxon>
        <taxon>Pasteurellales</taxon>
        <taxon>Pasteurellaceae</taxon>
        <taxon>Actinobacillus</taxon>
    </lineage>
</organism>
<dbReference type="EC" id="6.3.4.15" evidence="5"/>
<keyword evidence="1 8" id="KW-0436">Ligase</keyword>
<dbReference type="CDD" id="cd16442">
    <property type="entry name" value="BPL"/>
    <property type="match status" value="1"/>
</dbReference>
<dbReference type="Pfam" id="PF02237">
    <property type="entry name" value="BPL_C"/>
    <property type="match status" value="1"/>
</dbReference>
<evidence type="ECO:0000313" key="8">
    <source>
        <dbReference type="EMBL" id="AWI50205.1"/>
    </source>
</evidence>
<dbReference type="SUPFAM" id="SSF50037">
    <property type="entry name" value="C-terminal domain of transcriptional repressors"/>
    <property type="match status" value="1"/>
</dbReference>
<gene>
    <name evidence="8" type="ORF">DDU33_01225</name>
</gene>
<protein>
    <recommendedName>
        <fullName evidence="5">biotin--[biotin carboxyl-carrier protein] ligase</fullName>
        <ecNumber evidence="5">6.3.4.15</ecNumber>
    </recommendedName>
</protein>
<feature type="domain" description="BPL/LPL catalytic" evidence="7">
    <location>
        <begin position="12"/>
        <end position="188"/>
    </location>
</feature>
<dbReference type="Pfam" id="PF03099">
    <property type="entry name" value="BPL_LplA_LipB"/>
    <property type="match status" value="1"/>
</dbReference>
<evidence type="ECO:0000256" key="5">
    <source>
        <dbReference type="ARBA" id="ARBA00024227"/>
    </source>
</evidence>
<accession>A0A2U8FGY7</accession>
<dbReference type="PROSITE" id="PS51733">
    <property type="entry name" value="BPL_LPL_CATALYTIC"/>
    <property type="match status" value="1"/>
</dbReference>
<keyword evidence="4" id="KW-0092">Biotin</keyword>
<dbReference type="InterPro" id="IPR004408">
    <property type="entry name" value="Biotin_CoA_COase_ligase"/>
</dbReference>
<dbReference type="NCBIfam" id="TIGR00121">
    <property type="entry name" value="birA_ligase"/>
    <property type="match status" value="1"/>
</dbReference>
<evidence type="ECO:0000259" key="7">
    <source>
        <dbReference type="PROSITE" id="PS51733"/>
    </source>
</evidence>
<dbReference type="Gene3D" id="3.30.930.10">
    <property type="entry name" value="Bira Bifunctional Protein, Domain 2"/>
    <property type="match status" value="1"/>
</dbReference>
<evidence type="ECO:0000256" key="1">
    <source>
        <dbReference type="ARBA" id="ARBA00022598"/>
    </source>
</evidence>
<dbReference type="InterPro" id="IPR004143">
    <property type="entry name" value="BPL_LPL_catalytic"/>
</dbReference>
<keyword evidence="3" id="KW-0067">ATP-binding</keyword>
<keyword evidence="9" id="KW-1185">Reference proteome</keyword>
<comment type="catalytic activity">
    <reaction evidence="6">
        <text>biotin + L-lysyl-[protein] + ATP = N(6)-biotinyl-L-lysyl-[protein] + AMP + diphosphate + H(+)</text>
        <dbReference type="Rhea" id="RHEA:11756"/>
        <dbReference type="Rhea" id="RHEA-COMP:9752"/>
        <dbReference type="Rhea" id="RHEA-COMP:10505"/>
        <dbReference type="ChEBI" id="CHEBI:15378"/>
        <dbReference type="ChEBI" id="CHEBI:29969"/>
        <dbReference type="ChEBI" id="CHEBI:30616"/>
        <dbReference type="ChEBI" id="CHEBI:33019"/>
        <dbReference type="ChEBI" id="CHEBI:57586"/>
        <dbReference type="ChEBI" id="CHEBI:83144"/>
        <dbReference type="ChEBI" id="CHEBI:456215"/>
        <dbReference type="EC" id="6.3.4.15"/>
    </reaction>
</comment>
<dbReference type="GO" id="GO:0005524">
    <property type="term" value="F:ATP binding"/>
    <property type="evidence" value="ECO:0007669"/>
    <property type="project" value="UniProtKB-KW"/>
</dbReference>
<name>A0A2U8FGY7_9PAST</name>
<dbReference type="InterPro" id="IPR045864">
    <property type="entry name" value="aa-tRNA-synth_II/BPL/LPL"/>
</dbReference>
<dbReference type="InterPro" id="IPR008988">
    <property type="entry name" value="Transcriptional_repressor_C"/>
</dbReference>
<keyword evidence="2" id="KW-0547">Nucleotide-binding</keyword>
<evidence type="ECO:0000256" key="3">
    <source>
        <dbReference type="ARBA" id="ARBA00022840"/>
    </source>
</evidence>
<evidence type="ECO:0000313" key="9">
    <source>
        <dbReference type="Proteomes" id="UP000244920"/>
    </source>
</evidence>
<dbReference type="PANTHER" id="PTHR12835">
    <property type="entry name" value="BIOTIN PROTEIN LIGASE"/>
    <property type="match status" value="1"/>
</dbReference>
<sequence length="258" mass="29113">MKLNQSQIQEALLCGQALVFEEIDSTNAFLLNHYQELEQGSVCLAESQTSGRGRRGRTWYSPQSENVYFSILWHYPKEEVEQVSSLSLVVALIIAESLQAQGVKDIQIKWPNDVYFQSKKMGGILIETKVDKNGVHLVIGIGLNLGMTKVDEKIVNQAWADLSAYHFDRNALVCRLAYELQKNLKIYPLVGFAHYVERWQSFDIFHGQAVKLVTEGQEIHGISQGINEQGELLLKQGNEINAFGIGEMSLRPNTQTEN</sequence>
<evidence type="ECO:0000256" key="4">
    <source>
        <dbReference type="ARBA" id="ARBA00023267"/>
    </source>
</evidence>
<dbReference type="Proteomes" id="UP000244920">
    <property type="component" value="Chromosome"/>
</dbReference>
<evidence type="ECO:0000256" key="6">
    <source>
        <dbReference type="ARBA" id="ARBA00047846"/>
    </source>
</evidence>
<dbReference type="GO" id="GO:0004077">
    <property type="term" value="F:biotin--[biotin carboxyl-carrier protein] ligase activity"/>
    <property type="evidence" value="ECO:0007669"/>
    <property type="project" value="UniProtKB-EC"/>
</dbReference>
<dbReference type="PANTHER" id="PTHR12835:SF5">
    <property type="entry name" value="BIOTIN--PROTEIN LIGASE"/>
    <property type="match status" value="1"/>
</dbReference>
<dbReference type="AlphaFoldDB" id="A0A2U8FGY7"/>
<dbReference type="SUPFAM" id="SSF55681">
    <property type="entry name" value="Class II aaRS and biotin synthetases"/>
    <property type="match status" value="1"/>
</dbReference>
<dbReference type="GO" id="GO:0005737">
    <property type="term" value="C:cytoplasm"/>
    <property type="evidence" value="ECO:0007669"/>
    <property type="project" value="TreeGrafter"/>
</dbReference>
<proteinExistence type="predicted"/>